<dbReference type="Proteomes" id="UP000198755">
    <property type="component" value="Unassembled WGS sequence"/>
</dbReference>
<organism evidence="1 2">
    <name type="scientific">Methylocapsa palsarum</name>
    <dbReference type="NCBI Taxonomy" id="1612308"/>
    <lineage>
        <taxon>Bacteria</taxon>
        <taxon>Pseudomonadati</taxon>
        <taxon>Pseudomonadota</taxon>
        <taxon>Alphaproteobacteria</taxon>
        <taxon>Hyphomicrobiales</taxon>
        <taxon>Beijerinckiaceae</taxon>
        <taxon>Methylocapsa</taxon>
    </lineage>
</organism>
<dbReference type="STRING" id="1612308.SAMN05444581_10359"/>
<reference evidence="1 2" key="1">
    <citation type="submission" date="2016-10" db="EMBL/GenBank/DDBJ databases">
        <authorList>
            <person name="de Groot N.N."/>
        </authorList>
    </citation>
    <scope>NUCLEOTIDE SEQUENCE [LARGE SCALE GENOMIC DNA]</scope>
    <source>
        <strain evidence="1 2">NE2</strain>
    </source>
</reference>
<keyword evidence="2" id="KW-1185">Reference proteome</keyword>
<dbReference type="RefSeq" id="WP_091679105.1">
    <property type="nucleotide sequence ID" value="NZ_FOSN01000003.1"/>
</dbReference>
<evidence type="ECO:0000313" key="1">
    <source>
        <dbReference type="EMBL" id="SFK17782.1"/>
    </source>
</evidence>
<evidence type="ECO:0000313" key="2">
    <source>
        <dbReference type="Proteomes" id="UP000198755"/>
    </source>
</evidence>
<name>A0A1I3XE57_9HYPH</name>
<proteinExistence type="predicted"/>
<protein>
    <submittedName>
        <fullName evidence="1">Uncharacterized protein</fullName>
    </submittedName>
</protein>
<dbReference type="EMBL" id="FOSN01000003">
    <property type="protein sequence ID" value="SFK17782.1"/>
    <property type="molecule type" value="Genomic_DNA"/>
</dbReference>
<accession>A0A1I3XE57</accession>
<sequence>MSPEIFALALAAISGGPAEWPGLSEAGAPGGASGIGAVAGEVLQQPPPAAALPVFRPADRSVSNWKAQSADNLTFPHDAALADDVPNVPRCVKLNNYWCVKRAGWTGELAADAEGHVAFASASEGAIVAAMLLRRYYLNYGLHSAKAILSRWAPAQCESAVFLGNRAKAQRNVSKTASLTWIATRGIGNTLRARWLASHRPGFTGSRAASAEKPANKTASTFYRSRVPTRTVSLMRAPEIAVGMGERALDHAPIKIELFDSPGPPETRGAPCPSEGQRLLNYAIRAIEGLASSPDEDLNLFSRDGTPGTNLPLLMRNMAGVEIGPLSVRKDLIDQAVALEAARTAALQAPAPPPP</sequence>
<dbReference type="OrthoDB" id="8015121at2"/>
<gene>
    <name evidence="1" type="ORF">SAMN05444581_10359</name>
</gene>
<dbReference type="AlphaFoldDB" id="A0A1I3XE57"/>